<dbReference type="Gene3D" id="3.90.226.10">
    <property type="entry name" value="2-enoyl-CoA Hydratase, Chain A, domain 1"/>
    <property type="match status" value="1"/>
</dbReference>
<protein>
    <submittedName>
        <fullName evidence="2">Nisin-resistance protein</fullName>
    </submittedName>
</protein>
<dbReference type="Proteomes" id="UP000011723">
    <property type="component" value="Chromosome"/>
</dbReference>
<dbReference type="InterPro" id="IPR029045">
    <property type="entry name" value="ClpP/crotonase-like_dom_sf"/>
</dbReference>
<evidence type="ECO:0000259" key="1">
    <source>
        <dbReference type="SMART" id="SM00245"/>
    </source>
</evidence>
<dbReference type="GO" id="GO:0030288">
    <property type="term" value="C:outer membrane-bounded periplasmic space"/>
    <property type="evidence" value="ECO:0007669"/>
    <property type="project" value="TreeGrafter"/>
</dbReference>
<proteinExistence type="predicted"/>
<dbReference type="SMART" id="SM00245">
    <property type="entry name" value="TSPc"/>
    <property type="match status" value="1"/>
</dbReference>
<dbReference type="GO" id="GO:0004175">
    <property type="term" value="F:endopeptidase activity"/>
    <property type="evidence" value="ECO:0007669"/>
    <property type="project" value="TreeGrafter"/>
</dbReference>
<dbReference type="PANTHER" id="PTHR32060:SF30">
    <property type="entry name" value="CARBOXY-TERMINAL PROCESSING PROTEASE CTPA"/>
    <property type="match status" value="1"/>
</dbReference>
<gene>
    <name evidence="2" type="ORF">A605_12515</name>
</gene>
<feature type="domain" description="Tail specific protease" evidence="1">
    <location>
        <begin position="40"/>
        <end position="250"/>
    </location>
</feature>
<dbReference type="PANTHER" id="PTHR32060">
    <property type="entry name" value="TAIL-SPECIFIC PROTEASE"/>
    <property type="match status" value="1"/>
</dbReference>
<accession>M1N0S2</accession>
<name>M1N0S2_9CORY</name>
<evidence type="ECO:0000313" key="2">
    <source>
        <dbReference type="EMBL" id="AGF73499.1"/>
    </source>
</evidence>
<dbReference type="GO" id="GO:0007165">
    <property type="term" value="P:signal transduction"/>
    <property type="evidence" value="ECO:0007669"/>
    <property type="project" value="TreeGrafter"/>
</dbReference>
<dbReference type="InterPro" id="IPR005151">
    <property type="entry name" value="Tail-specific_protease"/>
</dbReference>
<dbReference type="KEGG" id="chn:A605_12515"/>
<dbReference type="GO" id="GO:0006508">
    <property type="term" value="P:proteolysis"/>
    <property type="evidence" value="ECO:0007669"/>
    <property type="project" value="InterPro"/>
</dbReference>
<dbReference type="AlphaFoldDB" id="M1N0S2"/>
<dbReference type="HOGENOM" id="CLU_071253_0_0_11"/>
<dbReference type="RefSeq" id="WP_015401914.1">
    <property type="nucleotide sequence ID" value="NC_020302.1"/>
</dbReference>
<keyword evidence="3" id="KW-1185">Reference proteome</keyword>
<dbReference type="Pfam" id="PF03572">
    <property type="entry name" value="Peptidase_S41"/>
    <property type="match status" value="1"/>
</dbReference>
<organism evidence="2 3">
    <name type="scientific">Corynebacterium halotolerans YIM 70093 = DSM 44683</name>
    <dbReference type="NCBI Taxonomy" id="1121362"/>
    <lineage>
        <taxon>Bacteria</taxon>
        <taxon>Bacillati</taxon>
        <taxon>Actinomycetota</taxon>
        <taxon>Actinomycetes</taxon>
        <taxon>Mycobacteriales</taxon>
        <taxon>Corynebacteriaceae</taxon>
        <taxon>Corynebacterium</taxon>
    </lineage>
</organism>
<dbReference type="GO" id="GO:0008236">
    <property type="term" value="F:serine-type peptidase activity"/>
    <property type="evidence" value="ECO:0007669"/>
    <property type="project" value="InterPro"/>
</dbReference>
<dbReference type="eggNOG" id="COG0793">
    <property type="taxonomic scope" value="Bacteria"/>
</dbReference>
<dbReference type="SUPFAM" id="SSF52096">
    <property type="entry name" value="ClpP/crotonase"/>
    <property type="match status" value="1"/>
</dbReference>
<reference evidence="2 3" key="1">
    <citation type="journal article" date="2012" name="Stand. Genomic Sci.">
        <title>Genome sequence of the halotolerant bacterium Corynebacterium halotolerans type strain YIM 70093(T) (= DSM 44683(T)).</title>
        <authorList>
            <person name="Ruckert C."/>
            <person name="Albersmeier A."/>
            <person name="Al-Dilaimi A."/>
            <person name="Niehaus K."/>
            <person name="Szczepanowski R."/>
            <person name="Kalinowski J."/>
        </authorList>
    </citation>
    <scope>NUCLEOTIDE SEQUENCE [LARGE SCALE GENOMIC DNA]</scope>
    <source>
        <strain evidence="2">YIM 70093</strain>
    </source>
</reference>
<evidence type="ECO:0000313" key="3">
    <source>
        <dbReference type="Proteomes" id="UP000011723"/>
    </source>
</evidence>
<dbReference type="PATRIC" id="fig|1121362.3.peg.2542"/>
<sequence>MRASSDEFIRARAEAEEAAGQADGISEIHDELDAALTAAGGKHSGLVTPGQMEEALAQPVAQPTVTVDGGVATATVPAHFVEHDGQAYADRLGHGIHDAVAHEACGVIVDLRGNSGGDMGPMLAGLSGLISDGTALTFIDRYNERPVLVEGNATRGGGSAVSVDGAGKYDVPVAVLADAGTGSSGEMTMLAFRGLHYSRSFGEPTAGYATANTTFNMPDGAQVMLTTAEVRDRTGVTFNDTPVVPDEVTGAEQAADAAAGWLAYEYGCR</sequence>
<dbReference type="EMBL" id="CP003697">
    <property type="protein sequence ID" value="AGF73499.1"/>
    <property type="molecule type" value="Genomic_DNA"/>
</dbReference>